<evidence type="ECO:0000256" key="1">
    <source>
        <dbReference type="SAM" id="Phobius"/>
    </source>
</evidence>
<gene>
    <name evidence="3" type="ORF">E1286_28970</name>
</gene>
<protein>
    <submittedName>
        <fullName evidence="3">Pilus assembly protein</fullName>
    </submittedName>
</protein>
<dbReference type="OrthoDB" id="3260904at2"/>
<keyword evidence="4" id="KW-1185">Reference proteome</keyword>
<proteinExistence type="predicted"/>
<dbReference type="Proteomes" id="UP000295302">
    <property type="component" value="Unassembled WGS sequence"/>
</dbReference>
<dbReference type="Pfam" id="PF07811">
    <property type="entry name" value="TadE"/>
    <property type="match status" value="1"/>
</dbReference>
<evidence type="ECO:0000259" key="2">
    <source>
        <dbReference type="Pfam" id="PF07811"/>
    </source>
</evidence>
<dbReference type="RefSeq" id="WP_132617456.1">
    <property type="nucleotide sequence ID" value="NZ_SMKQ01000113.1"/>
</dbReference>
<name>A0A4R4YGS7_9ACTN</name>
<sequence>MSDPERGSMAVETVMLAPLMLLFLMFLTGAGVLVESQGRVSGAARDAARSASVQRSFDEAEAAAEAITTNVLQERCRSSEVSLDGSKWEGAGHVQAEVTCELDLSFLGFDATKQLTGTAVVPLERFRRVE</sequence>
<feature type="transmembrane region" description="Helical" evidence="1">
    <location>
        <begin position="15"/>
        <end position="34"/>
    </location>
</feature>
<keyword evidence="1" id="KW-1133">Transmembrane helix</keyword>
<feature type="domain" description="TadE-like" evidence="2">
    <location>
        <begin position="7"/>
        <end position="49"/>
    </location>
</feature>
<evidence type="ECO:0000313" key="3">
    <source>
        <dbReference type="EMBL" id="TDD43400.1"/>
    </source>
</evidence>
<evidence type="ECO:0000313" key="4">
    <source>
        <dbReference type="Proteomes" id="UP000295302"/>
    </source>
</evidence>
<keyword evidence="1" id="KW-0812">Transmembrane</keyword>
<dbReference type="InterPro" id="IPR012495">
    <property type="entry name" value="TadE-like_dom"/>
</dbReference>
<dbReference type="EMBL" id="SMKQ01000113">
    <property type="protein sequence ID" value="TDD43400.1"/>
    <property type="molecule type" value="Genomic_DNA"/>
</dbReference>
<dbReference type="AlphaFoldDB" id="A0A4R4YGS7"/>
<organism evidence="3 4">
    <name type="scientific">Nonomuraea terrae</name>
    <dbReference type="NCBI Taxonomy" id="2530383"/>
    <lineage>
        <taxon>Bacteria</taxon>
        <taxon>Bacillati</taxon>
        <taxon>Actinomycetota</taxon>
        <taxon>Actinomycetes</taxon>
        <taxon>Streptosporangiales</taxon>
        <taxon>Streptosporangiaceae</taxon>
        <taxon>Nonomuraea</taxon>
    </lineage>
</organism>
<accession>A0A4R4YGS7</accession>
<keyword evidence="1" id="KW-0472">Membrane</keyword>
<reference evidence="3 4" key="1">
    <citation type="submission" date="2019-03" db="EMBL/GenBank/DDBJ databases">
        <title>Draft genome sequences of novel Actinobacteria.</title>
        <authorList>
            <person name="Sahin N."/>
            <person name="Ay H."/>
            <person name="Saygin H."/>
        </authorList>
    </citation>
    <scope>NUCLEOTIDE SEQUENCE [LARGE SCALE GENOMIC DNA]</scope>
    <source>
        <strain evidence="3 4">CH32</strain>
    </source>
</reference>
<comment type="caution">
    <text evidence="3">The sequence shown here is derived from an EMBL/GenBank/DDBJ whole genome shotgun (WGS) entry which is preliminary data.</text>
</comment>